<keyword evidence="9 13" id="KW-0133">Cell shape</keyword>
<evidence type="ECO:0000313" key="17">
    <source>
        <dbReference type="Proteomes" id="UP001555826"/>
    </source>
</evidence>
<dbReference type="Gene3D" id="3.40.50.20">
    <property type="match status" value="1"/>
</dbReference>
<dbReference type="PIRSF" id="PIRSF039102">
    <property type="entry name" value="Ddl/VanB"/>
    <property type="match status" value="1"/>
</dbReference>
<comment type="similarity">
    <text evidence="3 13">Belongs to the D-alanine--D-alanine ligase family.</text>
</comment>
<keyword evidence="17" id="KW-1185">Reference proteome</keyword>
<evidence type="ECO:0000256" key="9">
    <source>
        <dbReference type="ARBA" id="ARBA00022960"/>
    </source>
</evidence>
<evidence type="ECO:0000256" key="11">
    <source>
        <dbReference type="ARBA" id="ARBA00023211"/>
    </source>
</evidence>
<dbReference type="PANTHER" id="PTHR23132">
    <property type="entry name" value="D-ALANINE--D-ALANINE LIGASE"/>
    <property type="match status" value="1"/>
</dbReference>
<evidence type="ECO:0000256" key="13">
    <source>
        <dbReference type="HAMAP-Rule" id="MF_00047"/>
    </source>
</evidence>
<comment type="pathway">
    <text evidence="13">Cell wall biogenesis; peptidoglycan biosynthesis.</text>
</comment>
<comment type="cofactor">
    <cofactor evidence="1">
        <name>Mn(2+)</name>
        <dbReference type="ChEBI" id="CHEBI:29035"/>
    </cofactor>
</comment>
<keyword evidence="13" id="KW-0963">Cytoplasm</keyword>
<evidence type="ECO:0000256" key="12">
    <source>
        <dbReference type="ARBA" id="ARBA00023316"/>
    </source>
</evidence>
<keyword evidence="5" id="KW-0479">Metal-binding</keyword>
<feature type="domain" description="ATP-grasp" evidence="15">
    <location>
        <begin position="121"/>
        <end position="317"/>
    </location>
</feature>
<gene>
    <name evidence="13" type="primary">ddl</name>
    <name evidence="16" type="ORF">AB1207_06165</name>
</gene>
<dbReference type="NCBIfam" id="TIGR01205">
    <property type="entry name" value="D_ala_D_alaTIGR"/>
    <property type="match status" value="1"/>
</dbReference>
<dbReference type="InterPro" id="IPR011095">
    <property type="entry name" value="Dala_Dala_lig_C"/>
</dbReference>
<dbReference type="InterPro" id="IPR011127">
    <property type="entry name" value="Dala_Dala_lig_N"/>
</dbReference>
<keyword evidence="10 13" id="KW-0573">Peptidoglycan synthesis</keyword>
<dbReference type="SUPFAM" id="SSF52440">
    <property type="entry name" value="PreATP-grasp domain"/>
    <property type="match status" value="1"/>
</dbReference>
<dbReference type="Pfam" id="PF01820">
    <property type="entry name" value="Dala_Dala_lig_N"/>
    <property type="match status" value="1"/>
</dbReference>
<evidence type="ECO:0000256" key="3">
    <source>
        <dbReference type="ARBA" id="ARBA00010871"/>
    </source>
</evidence>
<evidence type="ECO:0000256" key="8">
    <source>
        <dbReference type="ARBA" id="ARBA00022842"/>
    </source>
</evidence>
<evidence type="ECO:0000256" key="2">
    <source>
        <dbReference type="ARBA" id="ARBA00001946"/>
    </source>
</evidence>
<evidence type="ECO:0000256" key="7">
    <source>
        <dbReference type="ARBA" id="ARBA00022840"/>
    </source>
</evidence>
<evidence type="ECO:0000256" key="5">
    <source>
        <dbReference type="ARBA" id="ARBA00022723"/>
    </source>
</evidence>
<accession>A0ABV3P4J9</accession>
<keyword evidence="8" id="KW-0460">Magnesium</keyword>
<dbReference type="Gene3D" id="3.30.470.20">
    <property type="entry name" value="ATP-grasp fold, B domain"/>
    <property type="match status" value="1"/>
</dbReference>
<dbReference type="InterPro" id="IPR016185">
    <property type="entry name" value="PreATP-grasp_dom_sf"/>
</dbReference>
<dbReference type="Gene3D" id="3.30.1490.20">
    <property type="entry name" value="ATP-grasp fold, A domain"/>
    <property type="match status" value="1"/>
</dbReference>
<protein>
    <recommendedName>
        <fullName evidence="13">D-alanine--D-alanine ligase</fullName>
        <ecNumber evidence="13">6.3.2.4</ecNumber>
    </recommendedName>
    <alternativeName>
        <fullName evidence="13">D-Ala-D-Ala ligase</fullName>
    </alternativeName>
    <alternativeName>
        <fullName evidence="13">D-alanylalanine synthetase</fullName>
    </alternativeName>
</protein>
<keyword evidence="6 14" id="KW-0547">Nucleotide-binding</keyword>
<comment type="subcellular location">
    <subcellularLocation>
        <location evidence="13">Cytoplasm</location>
    </subcellularLocation>
</comment>
<dbReference type="SUPFAM" id="SSF56059">
    <property type="entry name" value="Glutathione synthetase ATP-binding domain-like"/>
    <property type="match status" value="1"/>
</dbReference>
<dbReference type="GO" id="GO:0008716">
    <property type="term" value="F:D-alanine-D-alanine ligase activity"/>
    <property type="evidence" value="ECO:0007669"/>
    <property type="project" value="UniProtKB-EC"/>
</dbReference>
<comment type="catalytic activity">
    <reaction evidence="13">
        <text>2 D-alanine + ATP = D-alanyl-D-alanine + ADP + phosphate + H(+)</text>
        <dbReference type="Rhea" id="RHEA:11224"/>
        <dbReference type="ChEBI" id="CHEBI:15378"/>
        <dbReference type="ChEBI" id="CHEBI:30616"/>
        <dbReference type="ChEBI" id="CHEBI:43474"/>
        <dbReference type="ChEBI" id="CHEBI:57416"/>
        <dbReference type="ChEBI" id="CHEBI:57822"/>
        <dbReference type="ChEBI" id="CHEBI:456216"/>
        <dbReference type="EC" id="6.3.2.4"/>
    </reaction>
</comment>
<keyword evidence="7 14" id="KW-0067">ATP-binding</keyword>
<evidence type="ECO:0000256" key="14">
    <source>
        <dbReference type="PROSITE-ProRule" id="PRU00409"/>
    </source>
</evidence>
<dbReference type="RefSeq" id="WP_367636986.1">
    <property type="nucleotide sequence ID" value="NZ_JBFNQN010000004.1"/>
</dbReference>
<dbReference type="EMBL" id="JBFNQN010000004">
    <property type="protein sequence ID" value="MEW9264323.1"/>
    <property type="molecule type" value="Genomic_DNA"/>
</dbReference>
<dbReference type="HAMAP" id="MF_00047">
    <property type="entry name" value="Dala_Dala_lig"/>
    <property type="match status" value="1"/>
</dbReference>
<organism evidence="16 17">
    <name type="scientific">Kineococcus endophyticus</name>
    <dbReference type="NCBI Taxonomy" id="1181883"/>
    <lineage>
        <taxon>Bacteria</taxon>
        <taxon>Bacillati</taxon>
        <taxon>Actinomycetota</taxon>
        <taxon>Actinomycetes</taxon>
        <taxon>Kineosporiales</taxon>
        <taxon>Kineosporiaceae</taxon>
        <taxon>Kineococcus</taxon>
    </lineage>
</organism>
<evidence type="ECO:0000256" key="6">
    <source>
        <dbReference type="ARBA" id="ARBA00022741"/>
    </source>
</evidence>
<dbReference type="PROSITE" id="PS00843">
    <property type="entry name" value="DALA_DALA_LIGASE_1"/>
    <property type="match status" value="1"/>
</dbReference>
<dbReference type="PROSITE" id="PS50975">
    <property type="entry name" value="ATP_GRASP"/>
    <property type="match status" value="1"/>
</dbReference>
<keyword evidence="4 13" id="KW-0436">Ligase</keyword>
<evidence type="ECO:0000256" key="10">
    <source>
        <dbReference type="ARBA" id="ARBA00022984"/>
    </source>
</evidence>
<comment type="function">
    <text evidence="13">Cell wall formation.</text>
</comment>
<evidence type="ECO:0000259" key="15">
    <source>
        <dbReference type="PROSITE" id="PS50975"/>
    </source>
</evidence>
<dbReference type="PANTHER" id="PTHR23132:SF25">
    <property type="entry name" value="D-ALANINE--D-ALANINE LIGASE A"/>
    <property type="match status" value="1"/>
</dbReference>
<dbReference type="EC" id="6.3.2.4" evidence="13"/>
<comment type="cofactor">
    <cofactor evidence="2">
        <name>Mg(2+)</name>
        <dbReference type="ChEBI" id="CHEBI:18420"/>
    </cofactor>
</comment>
<dbReference type="InterPro" id="IPR011761">
    <property type="entry name" value="ATP-grasp"/>
</dbReference>
<keyword evidence="12 13" id="KW-0961">Cell wall biogenesis/degradation</keyword>
<dbReference type="Pfam" id="PF07478">
    <property type="entry name" value="Dala_Dala_lig_C"/>
    <property type="match status" value="1"/>
</dbReference>
<dbReference type="InterPro" id="IPR000291">
    <property type="entry name" value="D-Ala_lig_Van_CS"/>
</dbReference>
<evidence type="ECO:0000256" key="4">
    <source>
        <dbReference type="ARBA" id="ARBA00022598"/>
    </source>
</evidence>
<reference evidence="16 17" key="1">
    <citation type="submission" date="2024-07" db="EMBL/GenBank/DDBJ databases">
        <authorList>
            <person name="Thanompreechachai J."/>
            <person name="Duangmal K."/>
        </authorList>
    </citation>
    <scope>NUCLEOTIDE SEQUENCE [LARGE SCALE GENOMIC DNA]</scope>
    <source>
        <strain evidence="16 17">KCTC 19886</strain>
    </source>
</reference>
<evidence type="ECO:0000256" key="1">
    <source>
        <dbReference type="ARBA" id="ARBA00001936"/>
    </source>
</evidence>
<sequence length="335" mass="34554">MSGVDRVTRVAVVGGGRAAEHDVSLASAAAVAEGLRAAREQFDVVPLTVGRDGVWRDEELRPLGLAGAVRVLQSCDVAFPALHGTLGEDGTLAALCELAEVPYVGSGTAAGAAAMDKWVTKLVAEAVGVRTARGRLLRAGEDPGSWTGPVVVKPVTAGSSLGVSLVRDPADLPAALAVASAFDERVLVEEFVVGREVCVAVLGRADGSRTVAPVEEVLRDGVFDHEAKYSGRARFVLPAVLDEAVHAALVAAALRVHDALGCRGLVRLDFFLPSDGEEGVVLNEVNSTPGLTEHSAAPLMFAAAGVPHPELLAGLVHDALATPRSWTAEPLGWAG</sequence>
<name>A0ABV3P4J9_9ACTN</name>
<dbReference type="InterPro" id="IPR013815">
    <property type="entry name" value="ATP_grasp_subdomain_1"/>
</dbReference>
<dbReference type="PROSITE" id="PS00844">
    <property type="entry name" value="DALA_DALA_LIGASE_2"/>
    <property type="match status" value="1"/>
</dbReference>
<keyword evidence="11" id="KW-0464">Manganese</keyword>
<proteinExistence type="inferred from homology"/>
<evidence type="ECO:0000313" key="16">
    <source>
        <dbReference type="EMBL" id="MEW9264323.1"/>
    </source>
</evidence>
<dbReference type="InterPro" id="IPR005905">
    <property type="entry name" value="D_ala_D_ala"/>
</dbReference>
<dbReference type="Proteomes" id="UP001555826">
    <property type="component" value="Unassembled WGS sequence"/>
</dbReference>
<comment type="caution">
    <text evidence="16">The sequence shown here is derived from an EMBL/GenBank/DDBJ whole genome shotgun (WGS) entry which is preliminary data.</text>
</comment>